<reference evidence="1" key="1">
    <citation type="journal article" date="2023" name="G3 (Bethesda)">
        <title>A reference genome for the long-term kleptoplast-retaining sea slug Elysia crispata morphotype clarki.</title>
        <authorList>
            <person name="Eastman K.E."/>
            <person name="Pendleton A.L."/>
            <person name="Shaikh M.A."/>
            <person name="Suttiyut T."/>
            <person name="Ogas R."/>
            <person name="Tomko P."/>
            <person name="Gavelis G."/>
            <person name="Widhalm J.R."/>
            <person name="Wisecaver J.H."/>
        </authorList>
    </citation>
    <scope>NUCLEOTIDE SEQUENCE</scope>
    <source>
        <strain evidence="1">ECLA1</strain>
    </source>
</reference>
<dbReference type="AlphaFoldDB" id="A0AAE1EBV6"/>
<accession>A0AAE1EBV6</accession>
<gene>
    <name evidence="1" type="ORF">RRG08_005645</name>
</gene>
<proteinExistence type="predicted"/>
<organism evidence="1 2">
    <name type="scientific">Elysia crispata</name>
    <name type="common">lettuce slug</name>
    <dbReference type="NCBI Taxonomy" id="231223"/>
    <lineage>
        <taxon>Eukaryota</taxon>
        <taxon>Metazoa</taxon>
        <taxon>Spiralia</taxon>
        <taxon>Lophotrochozoa</taxon>
        <taxon>Mollusca</taxon>
        <taxon>Gastropoda</taxon>
        <taxon>Heterobranchia</taxon>
        <taxon>Euthyneura</taxon>
        <taxon>Panpulmonata</taxon>
        <taxon>Sacoglossa</taxon>
        <taxon>Placobranchoidea</taxon>
        <taxon>Plakobranchidae</taxon>
        <taxon>Elysia</taxon>
    </lineage>
</organism>
<protein>
    <submittedName>
        <fullName evidence="1">Uncharacterized protein</fullName>
    </submittedName>
</protein>
<evidence type="ECO:0000313" key="2">
    <source>
        <dbReference type="Proteomes" id="UP001283361"/>
    </source>
</evidence>
<dbReference type="EMBL" id="JAWDGP010000278">
    <property type="protein sequence ID" value="KAK3801899.1"/>
    <property type="molecule type" value="Genomic_DNA"/>
</dbReference>
<name>A0AAE1EBV6_9GAST</name>
<sequence>MQIANWPLYSQSPSNSRTWPGHCSGAGILSDSATGVAHGFPVTRAKSDDHFHYIYKKIHKDVRSIACTTSAHWTSFWNLQRWHAIEAGFPSSNCTCSFANGQATTMCFPMSLKVSSNKSMNSDMEPLSPPDLSYECLSSPILTTSPPYNSLQPPL</sequence>
<keyword evidence="2" id="KW-1185">Reference proteome</keyword>
<dbReference type="Proteomes" id="UP001283361">
    <property type="component" value="Unassembled WGS sequence"/>
</dbReference>
<evidence type="ECO:0000313" key="1">
    <source>
        <dbReference type="EMBL" id="KAK3801899.1"/>
    </source>
</evidence>
<comment type="caution">
    <text evidence="1">The sequence shown here is derived from an EMBL/GenBank/DDBJ whole genome shotgun (WGS) entry which is preliminary data.</text>
</comment>